<gene>
    <name evidence="1" type="ORF">MILVUS5_LOCUS26682</name>
</gene>
<dbReference type="Proteomes" id="UP001177021">
    <property type="component" value="Unassembled WGS sequence"/>
</dbReference>
<proteinExistence type="predicted"/>
<dbReference type="EMBL" id="CASHSV030000311">
    <property type="protein sequence ID" value="CAJ2660820.1"/>
    <property type="molecule type" value="Genomic_DNA"/>
</dbReference>
<protein>
    <submittedName>
        <fullName evidence="1">Uncharacterized protein</fullName>
    </submittedName>
</protein>
<organism evidence="1 2">
    <name type="scientific">Trifolium pratense</name>
    <name type="common">Red clover</name>
    <dbReference type="NCBI Taxonomy" id="57577"/>
    <lineage>
        <taxon>Eukaryota</taxon>
        <taxon>Viridiplantae</taxon>
        <taxon>Streptophyta</taxon>
        <taxon>Embryophyta</taxon>
        <taxon>Tracheophyta</taxon>
        <taxon>Spermatophyta</taxon>
        <taxon>Magnoliopsida</taxon>
        <taxon>eudicotyledons</taxon>
        <taxon>Gunneridae</taxon>
        <taxon>Pentapetalae</taxon>
        <taxon>rosids</taxon>
        <taxon>fabids</taxon>
        <taxon>Fabales</taxon>
        <taxon>Fabaceae</taxon>
        <taxon>Papilionoideae</taxon>
        <taxon>50 kb inversion clade</taxon>
        <taxon>NPAAA clade</taxon>
        <taxon>Hologalegina</taxon>
        <taxon>IRL clade</taxon>
        <taxon>Trifolieae</taxon>
        <taxon>Trifolium</taxon>
    </lineage>
</organism>
<sequence length="384" mass="44199">MGPLKVTKKRRKTEMNHDDITGSSEKEGVVDWWDELSKKINGLQKSPPKIYRKTFEYICSLVKDDIATKSAHFSFSNGKPVGLIDQVAVALRRLGSGDSFVVIGESFGLSHSTVSQITWRFVESMEERALHHLQWPSTQEEMNTIKSKFEKIQGFPNCCGAIDVTHITLNLPGTEHSSDVWLDHKKNHSMVLQAIVDPDMKFRDIVTGWPGKMEDSLIFSSSNFNKLCNKGERLNGKVLKFSEESEIREYIIGDSAYPLLPYLIVPYEERELLKSEAKTQFNKLHLETRMVAQRALTRLKEMWRIIRGNMWRPDKHRLPRIILVCCLLHNIVIDMQDEVKDELLCLYHHNHDSGYQQLVCEDADEKGMALRESLLSYLNGRLHS</sequence>
<evidence type="ECO:0000313" key="1">
    <source>
        <dbReference type="EMBL" id="CAJ2660820.1"/>
    </source>
</evidence>
<comment type="caution">
    <text evidence="1">The sequence shown here is derived from an EMBL/GenBank/DDBJ whole genome shotgun (WGS) entry which is preliminary data.</text>
</comment>
<accession>A0ACB0KX42</accession>
<reference evidence="1" key="1">
    <citation type="submission" date="2023-10" db="EMBL/GenBank/DDBJ databases">
        <authorList>
            <person name="Rodriguez Cubillos JULIANA M."/>
            <person name="De Vega J."/>
        </authorList>
    </citation>
    <scope>NUCLEOTIDE SEQUENCE</scope>
</reference>
<name>A0ACB0KX42_TRIPR</name>
<keyword evidence="2" id="KW-1185">Reference proteome</keyword>
<evidence type="ECO:0000313" key="2">
    <source>
        <dbReference type="Proteomes" id="UP001177021"/>
    </source>
</evidence>